<evidence type="ECO:0000313" key="4">
    <source>
        <dbReference type="EMBL" id="ESO07511.1"/>
    </source>
</evidence>
<dbReference type="InParanoid" id="T1F2L0"/>
<keyword evidence="1" id="KW-0560">Oxidoreductase</keyword>
<dbReference type="Pfam" id="PF08240">
    <property type="entry name" value="ADH_N"/>
    <property type="match status" value="1"/>
</dbReference>
<dbReference type="SUPFAM" id="SSF50129">
    <property type="entry name" value="GroES-like"/>
    <property type="match status" value="1"/>
</dbReference>
<feature type="region of interest" description="Disordered" evidence="2">
    <location>
        <begin position="38"/>
        <end position="63"/>
    </location>
</feature>
<feature type="region of interest" description="Disordered" evidence="2">
    <location>
        <begin position="81"/>
        <end position="125"/>
    </location>
</feature>
<evidence type="ECO:0000256" key="1">
    <source>
        <dbReference type="ARBA" id="ARBA00023002"/>
    </source>
</evidence>
<protein>
    <recommendedName>
        <fullName evidence="3">Alcohol dehydrogenase-like N-terminal domain-containing protein</fullName>
    </recommendedName>
</protein>
<name>T1F2L0_HELRO</name>
<dbReference type="Gene3D" id="3.90.180.10">
    <property type="entry name" value="Medium-chain alcohol dehydrogenases, catalytic domain"/>
    <property type="match status" value="1"/>
</dbReference>
<evidence type="ECO:0000313" key="6">
    <source>
        <dbReference type="Proteomes" id="UP000015101"/>
    </source>
</evidence>
<dbReference type="Proteomes" id="UP000015101">
    <property type="component" value="Unassembled WGS sequence"/>
</dbReference>
<dbReference type="AlphaFoldDB" id="T1F2L0"/>
<proteinExistence type="predicted"/>
<dbReference type="CTD" id="20203059"/>
<evidence type="ECO:0000256" key="2">
    <source>
        <dbReference type="SAM" id="MobiDB-lite"/>
    </source>
</evidence>
<reference evidence="5" key="3">
    <citation type="submission" date="2015-06" db="UniProtKB">
        <authorList>
            <consortium name="EnsemblMetazoa"/>
        </authorList>
    </citation>
    <scope>IDENTIFICATION</scope>
</reference>
<feature type="compositionally biased region" description="Low complexity" evidence="2">
    <location>
        <begin position="89"/>
        <end position="119"/>
    </location>
</feature>
<dbReference type="KEGG" id="hro:HELRODRAFT_170049"/>
<dbReference type="EnsemblMetazoa" id="HelroT170049">
    <property type="protein sequence ID" value="HelroP170049"/>
    <property type="gene ID" value="HelroG170049"/>
</dbReference>
<dbReference type="EMBL" id="AMQM01003465">
    <property type="status" value="NOT_ANNOTATED_CDS"/>
    <property type="molecule type" value="Genomic_DNA"/>
</dbReference>
<reference evidence="6" key="1">
    <citation type="submission" date="2012-12" db="EMBL/GenBank/DDBJ databases">
        <authorList>
            <person name="Hellsten U."/>
            <person name="Grimwood J."/>
            <person name="Chapman J.A."/>
            <person name="Shapiro H."/>
            <person name="Aerts A."/>
            <person name="Otillar R.P."/>
            <person name="Terry A.Y."/>
            <person name="Boore J.L."/>
            <person name="Simakov O."/>
            <person name="Marletaz F."/>
            <person name="Cho S.-J."/>
            <person name="Edsinger-Gonzales E."/>
            <person name="Havlak P."/>
            <person name="Kuo D.-H."/>
            <person name="Larsson T."/>
            <person name="Lv J."/>
            <person name="Arendt D."/>
            <person name="Savage R."/>
            <person name="Osoegawa K."/>
            <person name="de Jong P."/>
            <person name="Lindberg D.R."/>
            <person name="Seaver E.C."/>
            <person name="Weisblat D.A."/>
            <person name="Putnam N.H."/>
            <person name="Grigoriev I.V."/>
            <person name="Rokhsar D.S."/>
        </authorList>
    </citation>
    <scope>NUCLEOTIDE SEQUENCE</scope>
</reference>
<dbReference type="PANTHER" id="PTHR43401">
    <property type="entry name" value="L-THREONINE 3-DEHYDROGENASE"/>
    <property type="match status" value="1"/>
</dbReference>
<keyword evidence="6" id="KW-1185">Reference proteome</keyword>
<gene>
    <name evidence="5" type="primary">20203059</name>
    <name evidence="4" type="ORF">HELRODRAFT_170049</name>
</gene>
<dbReference type="PANTHER" id="PTHR43401:SF2">
    <property type="entry name" value="L-THREONINE 3-DEHYDROGENASE"/>
    <property type="match status" value="1"/>
</dbReference>
<dbReference type="HOGENOM" id="CLU_487698_0_0_1"/>
<accession>T1F2L0</accession>
<dbReference type="GO" id="GO:0016491">
    <property type="term" value="F:oxidoreductase activity"/>
    <property type="evidence" value="ECO:0007669"/>
    <property type="project" value="UniProtKB-KW"/>
</dbReference>
<evidence type="ECO:0000259" key="3">
    <source>
        <dbReference type="Pfam" id="PF08240"/>
    </source>
</evidence>
<dbReference type="InterPro" id="IPR011032">
    <property type="entry name" value="GroES-like_sf"/>
</dbReference>
<dbReference type="RefSeq" id="XP_009014122.1">
    <property type="nucleotide sequence ID" value="XM_009015874.1"/>
</dbReference>
<dbReference type="EMBL" id="KB096183">
    <property type="protein sequence ID" value="ESO07511.1"/>
    <property type="molecule type" value="Genomic_DNA"/>
</dbReference>
<sequence length="559" mass="63210">MSASNRSRNLTDSRAMLNISLGIVINIQQNRHRTDGYMNSEWCSRTDEDDDDDESNTYDSDEDDCKRFIDEMLHREQNITPIPAPRYLSQQKQEQISQNENEQQNQQKSVQPQQRKLQQTDSSKLWRRKNFADSNNFSISEVVDVPDDGILIKTVSAGLNSKPQPFNETSEYLSIDSLSQLFYPTEEIVGTVVSLGINVKSLKNGDKVLLMATMGCKNCEFCSAFENVHMCEKQTFSFISLDDLNNYKCDSVVVGELYLVYDWQCAVKLPSKIPDEIGCLLGGRVLQLYEIIKRSQQFLEESIRRKGFANFLWLLFEDSETSSLSSAVASSSPSSLTASTMQIMHIWCMFLIKQVFCNDNIKFTCASNLVSVIKMAGQCGFDDVIELDCKMSDDEVVRRITMDGCNKMDMAIVVDGPDHVIANNISTHDAALMCQSDASKRSVCKNSFISLQIAMKCLSHAGLLVLTKDSTLTHLSNELVQLNVNELINRSLTLKFVGQQSCSRASLSEMLDILCVQGLWSHILSAVNLIKYYDVMHNKYLTLKSFSDRTKKLVIQFEE</sequence>
<dbReference type="OrthoDB" id="442947at2759"/>
<evidence type="ECO:0000313" key="5">
    <source>
        <dbReference type="EnsemblMetazoa" id="HelroP170049"/>
    </source>
</evidence>
<dbReference type="InterPro" id="IPR050129">
    <property type="entry name" value="Zn_alcohol_dh"/>
</dbReference>
<reference evidence="4 6" key="2">
    <citation type="journal article" date="2013" name="Nature">
        <title>Insights into bilaterian evolution from three spiralian genomes.</title>
        <authorList>
            <person name="Simakov O."/>
            <person name="Marletaz F."/>
            <person name="Cho S.J."/>
            <person name="Edsinger-Gonzales E."/>
            <person name="Havlak P."/>
            <person name="Hellsten U."/>
            <person name="Kuo D.H."/>
            <person name="Larsson T."/>
            <person name="Lv J."/>
            <person name="Arendt D."/>
            <person name="Savage R."/>
            <person name="Osoegawa K."/>
            <person name="de Jong P."/>
            <person name="Grimwood J."/>
            <person name="Chapman J.A."/>
            <person name="Shapiro H."/>
            <person name="Aerts A."/>
            <person name="Otillar R.P."/>
            <person name="Terry A.Y."/>
            <person name="Boore J.L."/>
            <person name="Grigoriev I.V."/>
            <person name="Lindberg D.R."/>
            <person name="Seaver E.C."/>
            <person name="Weisblat D.A."/>
            <person name="Putnam N.H."/>
            <person name="Rokhsar D.S."/>
        </authorList>
    </citation>
    <scope>NUCLEOTIDE SEQUENCE</scope>
</reference>
<feature type="domain" description="Alcohol dehydrogenase-like N-terminal" evidence="3">
    <location>
        <begin position="148"/>
        <end position="234"/>
    </location>
</feature>
<dbReference type="GeneID" id="20203059"/>
<dbReference type="InterPro" id="IPR013154">
    <property type="entry name" value="ADH-like_N"/>
</dbReference>
<feature type="compositionally biased region" description="Acidic residues" evidence="2">
    <location>
        <begin position="47"/>
        <end position="63"/>
    </location>
</feature>
<organism evidence="5 6">
    <name type="scientific">Helobdella robusta</name>
    <name type="common">Californian leech</name>
    <dbReference type="NCBI Taxonomy" id="6412"/>
    <lineage>
        <taxon>Eukaryota</taxon>
        <taxon>Metazoa</taxon>
        <taxon>Spiralia</taxon>
        <taxon>Lophotrochozoa</taxon>
        <taxon>Annelida</taxon>
        <taxon>Clitellata</taxon>
        <taxon>Hirudinea</taxon>
        <taxon>Rhynchobdellida</taxon>
        <taxon>Glossiphoniidae</taxon>
        <taxon>Helobdella</taxon>
    </lineage>
</organism>